<dbReference type="AlphaFoldDB" id="A0A9P1I9G0"/>
<feature type="domain" description="Inosine/uridine-preferring nucleoside hydrolase" evidence="3">
    <location>
        <begin position="26"/>
        <end position="326"/>
    </location>
</feature>
<evidence type="ECO:0000313" key="4">
    <source>
        <dbReference type="EMBL" id="CAI5440899.1"/>
    </source>
</evidence>
<gene>
    <name evidence="4" type="ORF">CAMP_LOCUS3536</name>
</gene>
<dbReference type="PANTHER" id="PTHR46190:SF1">
    <property type="entry name" value="SI:CH211-201H21.5"/>
    <property type="match status" value="1"/>
</dbReference>
<feature type="signal peptide" evidence="2">
    <location>
        <begin position="1"/>
        <end position="19"/>
    </location>
</feature>
<sequence length="359" mass="39788">MLKIPGIFIVLCIINHCSGYGLGEKLIIDTDGAFDDIRALTLALTHKDTNILAITTTRGGVTETQSAKNVDRILRATKQTHIPIYIGSNDSIIPKGPLVVWEELYGSDGIGGVQDVEPKTLEDSPRISRFMTAIDAIIELSKLNPDLTMVCIGPLTNLARAIQRDPSVVGRLGRVIVMGGNYLGIGNTQTNSTAEFNFLMDPEAAEIVLRNIHCTLIPWDTSFLKGPEYSKQVNYLESLNFKTPLSKFLKAITHRAREFNIKHGQTYAFVDDIAVAVGIEPKIAQKVQKLYANVELTNGTVTRGQVVIDWLSTSYNSKNAQFEAKNLTNKNGWLSHDFVTAYDVRRINKLMVEGVKRRI</sequence>
<accession>A0A9P1I9G0</accession>
<dbReference type="GO" id="GO:0016799">
    <property type="term" value="F:hydrolase activity, hydrolyzing N-glycosyl compounds"/>
    <property type="evidence" value="ECO:0007669"/>
    <property type="project" value="InterPro"/>
</dbReference>
<dbReference type="SUPFAM" id="SSF53590">
    <property type="entry name" value="Nucleoside hydrolase"/>
    <property type="match status" value="1"/>
</dbReference>
<dbReference type="EMBL" id="CANHGI010000002">
    <property type="protein sequence ID" value="CAI5440899.1"/>
    <property type="molecule type" value="Genomic_DNA"/>
</dbReference>
<proteinExistence type="inferred from homology"/>
<dbReference type="InterPro" id="IPR036452">
    <property type="entry name" value="Ribo_hydro-like"/>
</dbReference>
<dbReference type="Proteomes" id="UP001152747">
    <property type="component" value="Unassembled WGS sequence"/>
</dbReference>
<comment type="similarity">
    <text evidence="1">Belongs to the IUNH family.</text>
</comment>
<keyword evidence="2" id="KW-0732">Signal</keyword>
<protein>
    <recommendedName>
        <fullName evidence="3">Inosine/uridine-preferring nucleoside hydrolase domain-containing protein</fullName>
    </recommendedName>
</protein>
<feature type="chain" id="PRO_5040118545" description="Inosine/uridine-preferring nucleoside hydrolase domain-containing protein" evidence="2">
    <location>
        <begin position="20"/>
        <end position="359"/>
    </location>
</feature>
<keyword evidence="5" id="KW-1185">Reference proteome</keyword>
<organism evidence="4 5">
    <name type="scientific">Caenorhabditis angaria</name>
    <dbReference type="NCBI Taxonomy" id="860376"/>
    <lineage>
        <taxon>Eukaryota</taxon>
        <taxon>Metazoa</taxon>
        <taxon>Ecdysozoa</taxon>
        <taxon>Nematoda</taxon>
        <taxon>Chromadorea</taxon>
        <taxon>Rhabditida</taxon>
        <taxon>Rhabditina</taxon>
        <taxon>Rhabditomorpha</taxon>
        <taxon>Rhabditoidea</taxon>
        <taxon>Rhabditidae</taxon>
        <taxon>Peloderinae</taxon>
        <taxon>Caenorhabditis</taxon>
    </lineage>
</organism>
<evidence type="ECO:0000256" key="1">
    <source>
        <dbReference type="ARBA" id="ARBA00009176"/>
    </source>
</evidence>
<dbReference type="Pfam" id="PF01156">
    <property type="entry name" value="IU_nuc_hydro"/>
    <property type="match status" value="1"/>
</dbReference>
<evidence type="ECO:0000259" key="3">
    <source>
        <dbReference type="Pfam" id="PF01156"/>
    </source>
</evidence>
<dbReference type="PANTHER" id="PTHR46190">
    <property type="entry name" value="SI:CH211-201H21.5-RELATED"/>
    <property type="match status" value="1"/>
</dbReference>
<reference evidence="4" key="1">
    <citation type="submission" date="2022-11" db="EMBL/GenBank/DDBJ databases">
        <authorList>
            <person name="Kikuchi T."/>
        </authorList>
    </citation>
    <scope>NUCLEOTIDE SEQUENCE</scope>
    <source>
        <strain evidence="4">PS1010</strain>
    </source>
</reference>
<dbReference type="InterPro" id="IPR052775">
    <property type="entry name" value="IUN_hydrolase"/>
</dbReference>
<dbReference type="OrthoDB" id="432381at2759"/>
<dbReference type="InterPro" id="IPR001910">
    <property type="entry name" value="Inosine/uridine_hydrolase_dom"/>
</dbReference>
<evidence type="ECO:0000256" key="2">
    <source>
        <dbReference type="SAM" id="SignalP"/>
    </source>
</evidence>
<name>A0A9P1I9G0_9PELO</name>
<evidence type="ECO:0000313" key="5">
    <source>
        <dbReference type="Proteomes" id="UP001152747"/>
    </source>
</evidence>
<comment type="caution">
    <text evidence="4">The sequence shown here is derived from an EMBL/GenBank/DDBJ whole genome shotgun (WGS) entry which is preliminary data.</text>
</comment>
<dbReference type="Gene3D" id="3.90.245.10">
    <property type="entry name" value="Ribonucleoside hydrolase-like"/>
    <property type="match status" value="1"/>
</dbReference>